<dbReference type="AlphaFoldDB" id="A0A438LWS6"/>
<dbReference type="EMBL" id="SAUN01000001">
    <property type="protein sequence ID" value="RVX37946.1"/>
    <property type="molecule type" value="Genomic_DNA"/>
</dbReference>
<evidence type="ECO:0000313" key="1">
    <source>
        <dbReference type="EMBL" id="RVX37946.1"/>
    </source>
</evidence>
<sequence>MRVRYVWTETPLTAFANPVVGSVAAVQGVVSSPGWIAFVESLAQSAVERPVVEVRALAWGRPGWA</sequence>
<keyword evidence="2" id="KW-1185">Reference proteome</keyword>
<accession>A0A438LWS6</accession>
<gene>
    <name evidence="1" type="ORF">EDD27_0236</name>
</gene>
<dbReference type="RefSeq" id="WP_127930655.1">
    <property type="nucleotide sequence ID" value="NZ_SAUN01000001.1"/>
</dbReference>
<dbReference type="Proteomes" id="UP000284824">
    <property type="component" value="Unassembled WGS sequence"/>
</dbReference>
<proteinExistence type="predicted"/>
<evidence type="ECO:0000313" key="2">
    <source>
        <dbReference type="Proteomes" id="UP000284824"/>
    </source>
</evidence>
<comment type="caution">
    <text evidence="1">The sequence shown here is derived from an EMBL/GenBank/DDBJ whole genome shotgun (WGS) entry which is preliminary data.</text>
</comment>
<reference evidence="1 2" key="1">
    <citation type="submission" date="2019-01" db="EMBL/GenBank/DDBJ databases">
        <title>Sequencing the genomes of 1000 actinobacteria strains.</title>
        <authorList>
            <person name="Klenk H.-P."/>
        </authorList>
    </citation>
    <scope>NUCLEOTIDE SEQUENCE [LARGE SCALE GENOMIC DNA]</scope>
    <source>
        <strain evidence="1 2">DSM 43925</strain>
    </source>
</reference>
<name>A0A438LWS6_9ACTN</name>
<organism evidence="1 2">
    <name type="scientific">Nonomuraea polychroma</name>
    <dbReference type="NCBI Taxonomy" id="46176"/>
    <lineage>
        <taxon>Bacteria</taxon>
        <taxon>Bacillati</taxon>
        <taxon>Actinomycetota</taxon>
        <taxon>Actinomycetes</taxon>
        <taxon>Streptosporangiales</taxon>
        <taxon>Streptosporangiaceae</taxon>
        <taxon>Nonomuraea</taxon>
    </lineage>
</organism>
<protein>
    <submittedName>
        <fullName evidence="1">Uncharacterized protein</fullName>
    </submittedName>
</protein>